<dbReference type="Pfam" id="PF20126">
    <property type="entry name" value="TumE"/>
    <property type="match status" value="1"/>
</dbReference>
<evidence type="ECO:0000313" key="2">
    <source>
        <dbReference type="Proteomes" id="UP000443423"/>
    </source>
</evidence>
<name>A0A6A8G932_9EURY</name>
<evidence type="ECO:0000313" key="1">
    <source>
        <dbReference type="EMBL" id="MRW97255.1"/>
    </source>
</evidence>
<gene>
    <name evidence="1" type="ORF">GJR99_11820</name>
</gene>
<proteinExistence type="predicted"/>
<reference evidence="1 2" key="1">
    <citation type="submission" date="2019-11" db="EMBL/GenBank/DDBJ databases">
        <title>Whole genome sequence of Haloferax sp. MBLA0078.</title>
        <authorList>
            <person name="Seo M.-J."/>
            <person name="Cho E.-S."/>
        </authorList>
    </citation>
    <scope>NUCLEOTIDE SEQUENCE [LARGE SCALE GENOMIC DNA]</scope>
    <source>
        <strain evidence="1 2">MBLA0078</strain>
    </source>
</reference>
<dbReference type="AlphaFoldDB" id="A0A6A8G932"/>
<accession>A0A6A8G932</accession>
<sequence length="146" mass="16977">MDTDRTKRTPNRALLRELASVLSAETWVATVSVFPSNRPDSLVVSLLDEYYPDANISEAYIEVQSYTNGDFHITYIESHHGEQWMCRWDRHDSDDYIRDHFHEPPTAGHDDAVNKEYPGDLLRVVSDVVAPWVYKRMGEVWDEYNA</sequence>
<keyword evidence="2" id="KW-1185">Reference proteome</keyword>
<dbReference type="InterPro" id="IPR045397">
    <property type="entry name" value="TumE-like"/>
</dbReference>
<dbReference type="Proteomes" id="UP000443423">
    <property type="component" value="Unassembled WGS sequence"/>
</dbReference>
<comment type="caution">
    <text evidence="1">The sequence shown here is derived from an EMBL/GenBank/DDBJ whole genome shotgun (WGS) entry which is preliminary data.</text>
</comment>
<dbReference type="EMBL" id="WKJQ01000001">
    <property type="protein sequence ID" value="MRW97255.1"/>
    <property type="molecule type" value="Genomic_DNA"/>
</dbReference>
<protein>
    <submittedName>
        <fullName evidence="1">Uncharacterized protein</fullName>
    </submittedName>
</protein>
<organism evidence="1 2">
    <name type="scientific">Haloferax marinum</name>
    <dbReference type="NCBI Taxonomy" id="2666143"/>
    <lineage>
        <taxon>Archaea</taxon>
        <taxon>Methanobacteriati</taxon>
        <taxon>Methanobacteriota</taxon>
        <taxon>Stenosarchaea group</taxon>
        <taxon>Halobacteria</taxon>
        <taxon>Halobacteriales</taxon>
        <taxon>Haloferacaceae</taxon>
        <taxon>Haloferax</taxon>
    </lineage>
</organism>